<dbReference type="Proteomes" id="UP000236333">
    <property type="component" value="Unassembled WGS sequence"/>
</dbReference>
<dbReference type="OrthoDB" id="10587188at2759"/>
<dbReference type="EMBL" id="PGGS01000101">
    <property type="protein sequence ID" value="PNH09164.1"/>
    <property type="molecule type" value="Genomic_DNA"/>
</dbReference>
<comment type="caution">
    <text evidence="1">The sequence shown here is derived from an EMBL/GenBank/DDBJ whole genome shotgun (WGS) entry which is preliminary data.</text>
</comment>
<dbReference type="AlphaFoldDB" id="A0A2J8A9G3"/>
<keyword evidence="2" id="KW-1185">Reference proteome</keyword>
<proteinExistence type="predicted"/>
<sequence>MSYNQGLSTSGNAYESVLSLDPTSSYLGVNRTSPMAQLDVGGSIRADTFDGVEWGMVSNKPLFSNVAYTGSYADLTGRPMIPTVPTVPGALSGFSNDLILFANALTTGALTAASLSSSNLTITKTASATHPLLAMTSGASQGYFCSSSSFYGSDPGLNTLTVDSSDVNFLGAINATNSNLNHTIGNIASTSTGVSVYGSLAVSGTAGINTLMIQNRLYHSGQSSNLKTAVINDIVIDLIRVINADSNAILRLKELGVFDAYIAAASNT</sequence>
<evidence type="ECO:0000313" key="1">
    <source>
        <dbReference type="EMBL" id="PNH09164.1"/>
    </source>
</evidence>
<accession>A0A2J8A9G3</accession>
<reference evidence="1 2" key="1">
    <citation type="journal article" date="2017" name="Mol. Biol. Evol.">
        <title>The 4-celled Tetrabaena socialis nuclear genome reveals the essential components for genetic control of cell number at the origin of multicellularity in the volvocine lineage.</title>
        <authorList>
            <person name="Featherston J."/>
            <person name="Arakaki Y."/>
            <person name="Hanschen E.R."/>
            <person name="Ferris P.J."/>
            <person name="Michod R.E."/>
            <person name="Olson B.J.S.C."/>
            <person name="Nozaki H."/>
            <person name="Durand P.M."/>
        </authorList>
    </citation>
    <scope>NUCLEOTIDE SEQUENCE [LARGE SCALE GENOMIC DNA]</scope>
    <source>
        <strain evidence="1 2">NIES-571</strain>
    </source>
</reference>
<evidence type="ECO:0000313" key="2">
    <source>
        <dbReference type="Proteomes" id="UP000236333"/>
    </source>
</evidence>
<name>A0A2J8A9G3_9CHLO</name>
<gene>
    <name evidence="1" type="ORF">TSOC_004213</name>
</gene>
<protein>
    <submittedName>
        <fullName evidence="1">Uncharacterized protein</fullName>
    </submittedName>
</protein>
<organism evidence="1 2">
    <name type="scientific">Tetrabaena socialis</name>
    <dbReference type="NCBI Taxonomy" id="47790"/>
    <lineage>
        <taxon>Eukaryota</taxon>
        <taxon>Viridiplantae</taxon>
        <taxon>Chlorophyta</taxon>
        <taxon>core chlorophytes</taxon>
        <taxon>Chlorophyceae</taxon>
        <taxon>CS clade</taxon>
        <taxon>Chlamydomonadales</taxon>
        <taxon>Tetrabaenaceae</taxon>
        <taxon>Tetrabaena</taxon>
    </lineage>
</organism>